<comment type="caution">
    <text evidence="1">The sequence shown here is derived from an EMBL/GenBank/DDBJ whole genome shotgun (WGS) entry which is preliminary data.</text>
</comment>
<organism evidence="1 2">
    <name type="scientific">Cardiocondyla obscurior</name>
    <dbReference type="NCBI Taxonomy" id="286306"/>
    <lineage>
        <taxon>Eukaryota</taxon>
        <taxon>Metazoa</taxon>
        <taxon>Ecdysozoa</taxon>
        <taxon>Arthropoda</taxon>
        <taxon>Hexapoda</taxon>
        <taxon>Insecta</taxon>
        <taxon>Pterygota</taxon>
        <taxon>Neoptera</taxon>
        <taxon>Endopterygota</taxon>
        <taxon>Hymenoptera</taxon>
        <taxon>Apocrita</taxon>
        <taxon>Aculeata</taxon>
        <taxon>Formicoidea</taxon>
        <taxon>Formicidae</taxon>
        <taxon>Myrmicinae</taxon>
        <taxon>Cardiocondyla</taxon>
    </lineage>
</organism>
<evidence type="ECO:0000313" key="2">
    <source>
        <dbReference type="Proteomes" id="UP001430953"/>
    </source>
</evidence>
<protein>
    <submittedName>
        <fullName evidence="1">Uncharacterized protein</fullName>
    </submittedName>
</protein>
<gene>
    <name evidence="1" type="ORF">PUN28_001079</name>
</gene>
<sequence length="85" mass="9839">MRWCIIEKSVKRPRHRWPRRARRKTHPRTRVHSCSSALVGRYFELFSSSKSCPHSLARENALNTGASKSVAKFIYTGVYVSCLCK</sequence>
<dbReference type="Proteomes" id="UP001430953">
    <property type="component" value="Unassembled WGS sequence"/>
</dbReference>
<proteinExistence type="predicted"/>
<accession>A0AAW2H2U1</accession>
<name>A0AAW2H2U1_9HYME</name>
<dbReference type="EMBL" id="JADYXP020000001">
    <property type="protein sequence ID" value="KAL0133886.1"/>
    <property type="molecule type" value="Genomic_DNA"/>
</dbReference>
<evidence type="ECO:0000313" key="1">
    <source>
        <dbReference type="EMBL" id="KAL0133886.1"/>
    </source>
</evidence>
<reference evidence="1 2" key="1">
    <citation type="submission" date="2023-03" db="EMBL/GenBank/DDBJ databases">
        <title>High recombination rates correlate with genetic variation in Cardiocondyla obscurior ants.</title>
        <authorList>
            <person name="Errbii M."/>
        </authorList>
    </citation>
    <scope>NUCLEOTIDE SEQUENCE [LARGE SCALE GENOMIC DNA]</scope>
    <source>
        <strain evidence="1">Alpha-2009</strain>
        <tissue evidence="1">Whole body</tissue>
    </source>
</reference>
<keyword evidence="2" id="KW-1185">Reference proteome</keyword>
<dbReference type="AlphaFoldDB" id="A0AAW2H2U1"/>